<accession>A0ABQ5D3S8</accession>
<keyword evidence="2" id="KW-1185">Reference proteome</keyword>
<name>A0ABQ5D3S8_9ASTR</name>
<dbReference type="Proteomes" id="UP001151760">
    <property type="component" value="Unassembled WGS sequence"/>
</dbReference>
<reference evidence="1" key="2">
    <citation type="submission" date="2022-01" db="EMBL/GenBank/DDBJ databases">
        <authorList>
            <person name="Yamashiro T."/>
            <person name="Shiraishi A."/>
            <person name="Satake H."/>
            <person name="Nakayama K."/>
        </authorList>
    </citation>
    <scope>NUCLEOTIDE SEQUENCE</scope>
</reference>
<comment type="caution">
    <text evidence="1">The sequence shown here is derived from an EMBL/GenBank/DDBJ whole genome shotgun (WGS) entry which is preliminary data.</text>
</comment>
<gene>
    <name evidence="1" type="ORF">Tco_0911739</name>
</gene>
<dbReference type="EMBL" id="BQNB010014708">
    <property type="protein sequence ID" value="GJT31464.1"/>
    <property type="molecule type" value="Genomic_DNA"/>
</dbReference>
<sequence length="137" mass="15161">MVRGVCSPPPWVSEFTPAGQLDGVLVIKNPTRLRLVYKEPPRVRLVVSEAPRRGAFDSIMAAMGVRLVFELTTIRDDLGLGYKTHRVRWDCRSTRGGSFGLLNTTKGAFGYADFTKGALWLFGLIDAKKSAFDLVIT</sequence>
<protein>
    <submittedName>
        <fullName evidence="1">Uncharacterized protein</fullName>
    </submittedName>
</protein>
<evidence type="ECO:0000313" key="1">
    <source>
        <dbReference type="EMBL" id="GJT31464.1"/>
    </source>
</evidence>
<proteinExistence type="predicted"/>
<evidence type="ECO:0000313" key="2">
    <source>
        <dbReference type="Proteomes" id="UP001151760"/>
    </source>
</evidence>
<organism evidence="1 2">
    <name type="scientific">Tanacetum coccineum</name>
    <dbReference type="NCBI Taxonomy" id="301880"/>
    <lineage>
        <taxon>Eukaryota</taxon>
        <taxon>Viridiplantae</taxon>
        <taxon>Streptophyta</taxon>
        <taxon>Embryophyta</taxon>
        <taxon>Tracheophyta</taxon>
        <taxon>Spermatophyta</taxon>
        <taxon>Magnoliopsida</taxon>
        <taxon>eudicotyledons</taxon>
        <taxon>Gunneridae</taxon>
        <taxon>Pentapetalae</taxon>
        <taxon>asterids</taxon>
        <taxon>campanulids</taxon>
        <taxon>Asterales</taxon>
        <taxon>Asteraceae</taxon>
        <taxon>Asteroideae</taxon>
        <taxon>Anthemideae</taxon>
        <taxon>Anthemidinae</taxon>
        <taxon>Tanacetum</taxon>
    </lineage>
</organism>
<reference evidence="1" key="1">
    <citation type="journal article" date="2022" name="Int. J. Mol. Sci.">
        <title>Draft Genome of Tanacetum Coccineum: Genomic Comparison of Closely Related Tanacetum-Family Plants.</title>
        <authorList>
            <person name="Yamashiro T."/>
            <person name="Shiraishi A."/>
            <person name="Nakayama K."/>
            <person name="Satake H."/>
        </authorList>
    </citation>
    <scope>NUCLEOTIDE SEQUENCE</scope>
</reference>